<dbReference type="SUPFAM" id="SSF49478">
    <property type="entry name" value="Cna protein B-type domain"/>
    <property type="match status" value="2"/>
</dbReference>
<keyword evidence="14" id="KW-1185">Reference proteome</keyword>
<keyword evidence="7" id="KW-0472">Membrane</keyword>
<evidence type="ECO:0000259" key="10">
    <source>
        <dbReference type="Pfam" id="PF05738"/>
    </source>
</evidence>
<evidence type="ECO:0000256" key="5">
    <source>
        <dbReference type="ARBA" id="ARBA00023088"/>
    </source>
</evidence>
<dbReference type="SUPFAM" id="SSF49401">
    <property type="entry name" value="Bacterial adhesins"/>
    <property type="match status" value="2"/>
</dbReference>
<feature type="signal peptide" evidence="8">
    <location>
        <begin position="1"/>
        <end position="28"/>
    </location>
</feature>
<keyword evidence="7" id="KW-0812">Transmembrane</keyword>
<keyword evidence="4 8" id="KW-0732">Signal</keyword>
<comment type="subcellular location">
    <subcellularLocation>
        <location evidence="1">Secreted</location>
        <location evidence="1">Cell wall</location>
        <topology evidence="1">Peptidoglycan-anchor</topology>
    </subcellularLocation>
</comment>
<gene>
    <name evidence="13" type="ORF">HMPREF1316_1190</name>
</gene>
<dbReference type="Pfam" id="PF05737">
    <property type="entry name" value="Collagen_bind"/>
    <property type="match status" value="1"/>
</dbReference>
<feature type="domain" description="Collagen binding" evidence="9">
    <location>
        <begin position="192"/>
        <end position="316"/>
    </location>
</feature>
<dbReference type="STRING" id="1125712.HMPREF1316_1190"/>
<protein>
    <submittedName>
        <fullName evidence="13">Cna protein B-type domain protein</fullName>
    </submittedName>
</protein>
<name>U2V122_9ACTN</name>
<dbReference type="eggNOG" id="COG4932">
    <property type="taxonomic scope" value="Bacteria"/>
</dbReference>
<accession>U2V122</accession>
<dbReference type="InterPro" id="IPR013783">
    <property type="entry name" value="Ig-like_fold"/>
</dbReference>
<dbReference type="InterPro" id="IPR041171">
    <property type="entry name" value="SDR_Ig"/>
</dbReference>
<evidence type="ECO:0000259" key="11">
    <source>
        <dbReference type="Pfam" id="PF17802"/>
    </source>
</evidence>
<dbReference type="InterPro" id="IPR008456">
    <property type="entry name" value="Collagen-bd_dom"/>
</dbReference>
<dbReference type="Gene3D" id="2.60.40.740">
    <property type="match status" value="1"/>
</dbReference>
<organism evidence="13 14">
    <name type="scientific">Olsenella profusa F0195</name>
    <dbReference type="NCBI Taxonomy" id="1125712"/>
    <lineage>
        <taxon>Bacteria</taxon>
        <taxon>Bacillati</taxon>
        <taxon>Actinomycetota</taxon>
        <taxon>Coriobacteriia</taxon>
        <taxon>Coriobacteriales</taxon>
        <taxon>Atopobiaceae</taxon>
        <taxon>Olsenella</taxon>
    </lineage>
</organism>
<dbReference type="Gene3D" id="2.60.40.10">
    <property type="entry name" value="Immunoglobulins"/>
    <property type="match status" value="1"/>
</dbReference>
<evidence type="ECO:0000313" key="13">
    <source>
        <dbReference type="EMBL" id="ERL06386.1"/>
    </source>
</evidence>
<evidence type="ECO:0000259" key="9">
    <source>
        <dbReference type="Pfam" id="PF05737"/>
    </source>
</evidence>
<evidence type="ECO:0000256" key="1">
    <source>
        <dbReference type="ARBA" id="ARBA00004168"/>
    </source>
</evidence>
<dbReference type="AlphaFoldDB" id="U2V122"/>
<dbReference type="RefSeq" id="WP_021727159.1">
    <property type="nucleotide sequence ID" value="NZ_AWEZ01000067.1"/>
</dbReference>
<keyword evidence="2" id="KW-0134">Cell wall</keyword>
<evidence type="ECO:0000256" key="3">
    <source>
        <dbReference type="ARBA" id="ARBA00022525"/>
    </source>
</evidence>
<proteinExistence type="predicted"/>
<dbReference type="Pfam" id="PF17961">
    <property type="entry name" value="Big_8"/>
    <property type="match status" value="1"/>
</dbReference>
<keyword evidence="5" id="KW-0572">Peptidoglycan-anchor</keyword>
<reference evidence="13 14" key="1">
    <citation type="submission" date="2013-08" db="EMBL/GenBank/DDBJ databases">
        <authorList>
            <person name="Durkin A.S."/>
            <person name="Haft D.R."/>
            <person name="McCorrison J."/>
            <person name="Torralba M."/>
            <person name="Gillis M."/>
            <person name="Haft D.H."/>
            <person name="Methe B."/>
            <person name="Sutton G."/>
            <person name="Nelson K.E."/>
        </authorList>
    </citation>
    <scope>NUCLEOTIDE SEQUENCE [LARGE SCALE GENOMIC DNA]</scope>
    <source>
        <strain evidence="13 14">F0195</strain>
    </source>
</reference>
<feature type="domain" description="SpaA-like prealbumin fold" evidence="11">
    <location>
        <begin position="343"/>
        <end position="421"/>
    </location>
</feature>
<dbReference type="GO" id="GO:0005518">
    <property type="term" value="F:collagen binding"/>
    <property type="evidence" value="ECO:0007669"/>
    <property type="project" value="InterPro"/>
</dbReference>
<dbReference type="CDD" id="cd00222">
    <property type="entry name" value="CollagenBindB"/>
    <property type="match status" value="1"/>
</dbReference>
<evidence type="ECO:0000313" key="14">
    <source>
        <dbReference type="Proteomes" id="UP000016638"/>
    </source>
</evidence>
<evidence type="ECO:0000256" key="8">
    <source>
        <dbReference type="SAM" id="SignalP"/>
    </source>
</evidence>
<keyword evidence="7" id="KW-1133">Transmembrane helix</keyword>
<dbReference type="GO" id="GO:0005975">
    <property type="term" value="P:carbohydrate metabolic process"/>
    <property type="evidence" value="ECO:0007669"/>
    <property type="project" value="UniProtKB-ARBA"/>
</dbReference>
<dbReference type="OrthoDB" id="3193443at2"/>
<dbReference type="InterPro" id="IPR041033">
    <property type="entry name" value="SpaA_PFL_dom_1"/>
</dbReference>
<dbReference type="PATRIC" id="fig|1125712.3.peg.2192"/>
<feature type="domain" description="SDR-like Ig" evidence="12">
    <location>
        <begin position="57"/>
        <end position="156"/>
    </location>
</feature>
<feature type="domain" description="CNA-B" evidence="10">
    <location>
        <begin position="432"/>
        <end position="520"/>
    </location>
</feature>
<evidence type="ECO:0000256" key="6">
    <source>
        <dbReference type="SAM" id="MobiDB-lite"/>
    </source>
</evidence>
<dbReference type="InterPro" id="IPR011252">
    <property type="entry name" value="Fibrogen-bd_dom1"/>
</dbReference>
<dbReference type="Pfam" id="PF05738">
    <property type="entry name" value="Cna_B"/>
    <property type="match status" value="1"/>
</dbReference>
<dbReference type="InterPro" id="IPR008966">
    <property type="entry name" value="Adhesion_dom_sf"/>
</dbReference>
<comment type="caution">
    <text evidence="13">The sequence shown here is derived from an EMBL/GenBank/DDBJ whole genome shotgun (WGS) entry which is preliminary data.</text>
</comment>
<feature type="chain" id="PRO_5004635313" evidence="8">
    <location>
        <begin position="29"/>
        <end position="575"/>
    </location>
</feature>
<dbReference type="Gene3D" id="2.60.40.1280">
    <property type="match status" value="1"/>
</dbReference>
<feature type="region of interest" description="Disordered" evidence="6">
    <location>
        <begin position="520"/>
        <end position="545"/>
    </location>
</feature>
<dbReference type="Pfam" id="PF17802">
    <property type="entry name" value="SpaA"/>
    <property type="match status" value="1"/>
</dbReference>
<keyword evidence="3" id="KW-0964">Secreted</keyword>
<dbReference type="InterPro" id="IPR008454">
    <property type="entry name" value="Collagen-bd_Cna-like_B-typ_dom"/>
</dbReference>
<dbReference type="Gene3D" id="2.60.40.1140">
    <property type="entry name" value="Collagen-binding surface protein Cna, B-type domain"/>
    <property type="match status" value="1"/>
</dbReference>
<sequence>MVRWGLRLLTVLVFALGMGVLMPIPAHAAGKVVDTTITSLKIQNLEHQDVDSVFHTSTFYLAMDWDASSHGTDVHAGDYFDVTLPDNMRFPSDTTAREFDLTDTQGNVVAHATVDPGAGDTGGTVHVVFSDAVENRYNVKGTMHLASRFDETKVKMDSPNTFTVTVNGEVSGHSTTAQTGVVVTGSQPITEEHLAKWGVDSTDNPNQATWQARINLSKSPLQNGTITDSLDGQNQTYVADSFSLRKVNYSQYGDVTDTLQSWTSDELVADGMLQMAPDGKSFTLSLGDTSDAYFLQYSTTYTPGMTLHNRMTLTGGTRTYTSTASHHLAASGGTGDGEHTGVIRITKVDEDGTTPLAGAVFTVTSPDGSTFDLTTGADGTVTSGALRQGTYTVREKIAPAGYELNDQEYTLTVDGTGAAVQTVVDRPIRTSVTVTKAWDDANDQDGIRPDSVLVQLYANGQPVGDPVTLGADNQWTHTWTDLLQREDGSDIAYTVQEVGTPEGYTATVSGDATTGFTITNAHTPTTPVSPASGRPSDNLPQTSDDSGRIMTIAAIAALAATGCIALAALLRRREQ</sequence>
<dbReference type="EMBL" id="AWEZ01000067">
    <property type="protein sequence ID" value="ERL06386.1"/>
    <property type="molecule type" value="Genomic_DNA"/>
</dbReference>
<evidence type="ECO:0000256" key="4">
    <source>
        <dbReference type="ARBA" id="ARBA00022729"/>
    </source>
</evidence>
<feature type="transmembrane region" description="Helical" evidence="7">
    <location>
        <begin position="549"/>
        <end position="570"/>
    </location>
</feature>
<dbReference type="Proteomes" id="UP000016638">
    <property type="component" value="Unassembled WGS sequence"/>
</dbReference>
<evidence type="ECO:0000259" key="12">
    <source>
        <dbReference type="Pfam" id="PF17961"/>
    </source>
</evidence>
<feature type="compositionally biased region" description="Polar residues" evidence="6">
    <location>
        <begin position="520"/>
        <end position="529"/>
    </location>
</feature>
<evidence type="ECO:0000256" key="7">
    <source>
        <dbReference type="SAM" id="Phobius"/>
    </source>
</evidence>
<evidence type="ECO:0000256" key="2">
    <source>
        <dbReference type="ARBA" id="ARBA00022512"/>
    </source>
</evidence>
<dbReference type="GO" id="GO:0007155">
    <property type="term" value="P:cell adhesion"/>
    <property type="evidence" value="ECO:0007669"/>
    <property type="project" value="InterPro"/>
</dbReference>